<evidence type="ECO:0000256" key="4">
    <source>
        <dbReference type="ARBA" id="ARBA00022692"/>
    </source>
</evidence>
<accession>A0AAJ6YSP9</accession>
<dbReference type="GO" id="GO:0005886">
    <property type="term" value="C:plasma membrane"/>
    <property type="evidence" value="ECO:0007669"/>
    <property type="project" value="UniProtKB-SubCell"/>
</dbReference>
<evidence type="ECO:0000313" key="12">
    <source>
        <dbReference type="RefSeq" id="XP_011503540.1"/>
    </source>
</evidence>
<dbReference type="GeneID" id="105366702"/>
<dbReference type="GO" id="GO:0007165">
    <property type="term" value="P:signal transduction"/>
    <property type="evidence" value="ECO:0007669"/>
    <property type="project" value="UniProtKB-KW"/>
</dbReference>
<dbReference type="Proteomes" id="UP000695007">
    <property type="component" value="Unplaced"/>
</dbReference>
<name>A0AAJ6YSP9_9HYME</name>
<evidence type="ECO:0000256" key="1">
    <source>
        <dbReference type="ARBA" id="ARBA00004651"/>
    </source>
</evidence>
<feature type="transmembrane region" description="Helical" evidence="10">
    <location>
        <begin position="26"/>
        <end position="43"/>
    </location>
</feature>
<sequence>MHNLTLHVKFGLRAIGAWPGMLSSRLYYIILILFVLSLIFQFWHLVKVIQKLDKLLLNLGTTISVTSVVLKLVVFRFKYRSIKIIINELIEDWENKNEIKINKNFTMKTSKLATYICYIVAICYTTTVLVISIACIMTYNAEPYDNREFIVYSYFPMDAKKSPVYEIIYILHLITCLFTCFYHSTIEGLLIISVAHSRSKAFNVCTKFSKLIEMYRTENNRKHILKNKQELIECHLNFITFTDCIQDIYSYVAFVHLFLITILNGVIGFLIINIIPFVFTCMWAVGTYCFAGEFLTSQGTLVLKTLCNCPWYIFKPSDVKLLIFMIMRSQQSVKISVGKFGTLSFIYLTQIIKTSVSYMSVARVASK</sequence>
<feature type="transmembrane region" description="Helical" evidence="10">
    <location>
        <begin position="167"/>
        <end position="192"/>
    </location>
</feature>
<dbReference type="GO" id="GO:0005549">
    <property type="term" value="F:odorant binding"/>
    <property type="evidence" value="ECO:0007669"/>
    <property type="project" value="InterPro"/>
</dbReference>
<evidence type="ECO:0000256" key="5">
    <source>
        <dbReference type="ARBA" id="ARBA00022725"/>
    </source>
</evidence>
<keyword evidence="7 10" id="KW-0472">Membrane</keyword>
<feature type="transmembrane region" description="Helical" evidence="10">
    <location>
        <begin position="277"/>
        <end position="296"/>
    </location>
</feature>
<keyword evidence="2" id="KW-1003">Cell membrane</keyword>
<feature type="transmembrane region" description="Helical" evidence="10">
    <location>
        <begin position="112"/>
        <end position="139"/>
    </location>
</feature>
<keyword evidence="6 10" id="KW-1133">Transmembrane helix</keyword>
<organism evidence="11 12">
    <name type="scientific">Ceratosolen solmsi marchali</name>
    <dbReference type="NCBI Taxonomy" id="326594"/>
    <lineage>
        <taxon>Eukaryota</taxon>
        <taxon>Metazoa</taxon>
        <taxon>Ecdysozoa</taxon>
        <taxon>Arthropoda</taxon>
        <taxon>Hexapoda</taxon>
        <taxon>Insecta</taxon>
        <taxon>Pterygota</taxon>
        <taxon>Neoptera</taxon>
        <taxon>Endopterygota</taxon>
        <taxon>Hymenoptera</taxon>
        <taxon>Apocrita</taxon>
        <taxon>Proctotrupomorpha</taxon>
        <taxon>Chalcidoidea</taxon>
        <taxon>Agaonidae</taxon>
        <taxon>Agaoninae</taxon>
        <taxon>Ceratosolen</taxon>
    </lineage>
</organism>
<feature type="transmembrane region" description="Helical" evidence="10">
    <location>
        <begin position="248"/>
        <end position="271"/>
    </location>
</feature>
<dbReference type="KEGG" id="csol:105366702"/>
<dbReference type="Pfam" id="PF02949">
    <property type="entry name" value="7tm_6"/>
    <property type="match status" value="1"/>
</dbReference>
<proteinExistence type="inferred from homology"/>
<protein>
    <recommendedName>
        <fullName evidence="10">Odorant receptor</fullName>
    </recommendedName>
</protein>
<dbReference type="PANTHER" id="PTHR21137:SF35">
    <property type="entry name" value="ODORANT RECEPTOR 19A-RELATED"/>
    <property type="match status" value="1"/>
</dbReference>
<evidence type="ECO:0000256" key="7">
    <source>
        <dbReference type="ARBA" id="ARBA00023136"/>
    </source>
</evidence>
<keyword evidence="5 10" id="KW-0552">Olfaction</keyword>
<dbReference type="GO" id="GO:0004984">
    <property type="term" value="F:olfactory receptor activity"/>
    <property type="evidence" value="ECO:0007669"/>
    <property type="project" value="InterPro"/>
</dbReference>
<dbReference type="PANTHER" id="PTHR21137">
    <property type="entry name" value="ODORANT RECEPTOR"/>
    <property type="match status" value="1"/>
</dbReference>
<comment type="subcellular location">
    <subcellularLocation>
        <location evidence="1 10">Cell membrane</location>
        <topology evidence="1 10">Multi-pass membrane protein</topology>
    </subcellularLocation>
</comment>
<dbReference type="RefSeq" id="XP_011503540.1">
    <property type="nucleotide sequence ID" value="XM_011505238.1"/>
</dbReference>
<comment type="caution">
    <text evidence="10">Lacks conserved residue(s) required for the propagation of feature annotation.</text>
</comment>
<evidence type="ECO:0000256" key="2">
    <source>
        <dbReference type="ARBA" id="ARBA00022475"/>
    </source>
</evidence>
<keyword evidence="9 10" id="KW-0807">Transducer</keyword>
<dbReference type="AlphaFoldDB" id="A0AAJ6YSP9"/>
<keyword evidence="8 10" id="KW-0675">Receptor</keyword>
<evidence type="ECO:0000256" key="10">
    <source>
        <dbReference type="RuleBase" id="RU351113"/>
    </source>
</evidence>
<evidence type="ECO:0000256" key="6">
    <source>
        <dbReference type="ARBA" id="ARBA00022989"/>
    </source>
</evidence>
<evidence type="ECO:0000313" key="11">
    <source>
        <dbReference type="Proteomes" id="UP000695007"/>
    </source>
</evidence>
<evidence type="ECO:0000256" key="8">
    <source>
        <dbReference type="ARBA" id="ARBA00023170"/>
    </source>
</evidence>
<feature type="transmembrane region" description="Helical" evidence="10">
    <location>
        <begin position="55"/>
        <end position="74"/>
    </location>
</feature>
<comment type="similarity">
    <text evidence="10">Belongs to the insect chemoreceptor superfamily. Heteromeric odorant receptor channel (TC 1.A.69) family.</text>
</comment>
<gene>
    <name evidence="12" type="primary">LOC105366702</name>
</gene>
<dbReference type="InterPro" id="IPR004117">
    <property type="entry name" value="7tm6_olfct_rcpt"/>
</dbReference>
<reference evidence="12" key="1">
    <citation type="submission" date="2025-08" db="UniProtKB">
        <authorList>
            <consortium name="RefSeq"/>
        </authorList>
    </citation>
    <scope>IDENTIFICATION</scope>
</reference>
<keyword evidence="11" id="KW-1185">Reference proteome</keyword>
<keyword evidence="4 10" id="KW-0812">Transmembrane</keyword>
<evidence type="ECO:0000256" key="9">
    <source>
        <dbReference type="ARBA" id="ARBA00023224"/>
    </source>
</evidence>
<evidence type="ECO:0000256" key="3">
    <source>
        <dbReference type="ARBA" id="ARBA00022606"/>
    </source>
</evidence>
<keyword evidence="3 10" id="KW-0716">Sensory transduction</keyword>